<dbReference type="VEuPathDB" id="FungiDB:CHGG_06852"/>
<dbReference type="OrthoDB" id="5236000at2759"/>
<dbReference type="eggNOG" id="ENOG502T6KC">
    <property type="taxonomic scope" value="Eukaryota"/>
</dbReference>
<dbReference type="RefSeq" id="XP_001224508.1">
    <property type="nucleotide sequence ID" value="XM_001224507.1"/>
</dbReference>
<gene>
    <name evidence="2" type="ORF">CHGG_06852</name>
</gene>
<dbReference type="OMA" id="CFVPQCT"/>
<reference evidence="3" key="1">
    <citation type="journal article" date="2015" name="Genome Announc.">
        <title>Draft genome sequence of the cellulolytic fungus Chaetomium globosum.</title>
        <authorList>
            <person name="Cuomo C.A."/>
            <person name="Untereiner W.A."/>
            <person name="Ma L.-J."/>
            <person name="Grabherr M."/>
            <person name="Birren B.W."/>
        </authorList>
    </citation>
    <scope>NUCLEOTIDE SEQUENCE [LARGE SCALE GENOMIC DNA]</scope>
    <source>
        <strain evidence="3">ATCC 6205 / CBS 148.51 / DSM 1962 / NBRC 6347 / NRRL 1970</strain>
    </source>
</reference>
<evidence type="ECO:0000313" key="3">
    <source>
        <dbReference type="Proteomes" id="UP000001056"/>
    </source>
</evidence>
<dbReference type="EMBL" id="CH408033">
    <property type="protein sequence ID" value="EAQ85599.1"/>
    <property type="molecule type" value="Genomic_DNA"/>
</dbReference>
<protein>
    <submittedName>
        <fullName evidence="2">Uncharacterized protein</fullName>
    </submittedName>
</protein>
<dbReference type="AlphaFoldDB" id="Q2GYV2"/>
<sequence length="161" mass="16609">MLSQVVIALGLASAVLGQVTLQPSTIRTGRPGLPTLTVTSTTTETETETVTKTESYISETTVTSTVISTSVSTSVSTSKVTDTVSVIKTVTKPCVTCPTLTRTATACKSCFVPQCTTTQVVTRPVGCDGALPTATVSFPCSDPDSCNKIGCTTVYDIKTAA</sequence>
<evidence type="ECO:0000313" key="2">
    <source>
        <dbReference type="EMBL" id="EAQ85599.1"/>
    </source>
</evidence>
<keyword evidence="1" id="KW-0732">Signal</keyword>
<organism evidence="2 3">
    <name type="scientific">Chaetomium globosum (strain ATCC 6205 / CBS 148.51 / DSM 1962 / NBRC 6347 / NRRL 1970)</name>
    <name type="common">Soil fungus</name>
    <dbReference type="NCBI Taxonomy" id="306901"/>
    <lineage>
        <taxon>Eukaryota</taxon>
        <taxon>Fungi</taxon>
        <taxon>Dikarya</taxon>
        <taxon>Ascomycota</taxon>
        <taxon>Pezizomycotina</taxon>
        <taxon>Sordariomycetes</taxon>
        <taxon>Sordariomycetidae</taxon>
        <taxon>Sordariales</taxon>
        <taxon>Chaetomiaceae</taxon>
        <taxon>Chaetomium</taxon>
    </lineage>
</organism>
<feature type="signal peptide" evidence="1">
    <location>
        <begin position="1"/>
        <end position="17"/>
    </location>
</feature>
<dbReference type="Proteomes" id="UP000001056">
    <property type="component" value="Unassembled WGS sequence"/>
</dbReference>
<accession>Q2GYV2</accession>
<dbReference type="GeneID" id="4394403"/>
<evidence type="ECO:0000256" key="1">
    <source>
        <dbReference type="SAM" id="SignalP"/>
    </source>
</evidence>
<name>Q2GYV2_CHAGB</name>
<dbReference type="HOGENOM" id="CLU_121068_0_0_1"/>
<dbReference type="InParanoid" id="Q2GYV2"/>
<keyword evidence="3" id="KW-1185">Reference proteome</keyword>
<feature type="chain" id="PRO_5004208745" evidence="1">
    <location>
        <begin position="18"/>
        <end position="161"/>
    </location>
</feature>
<proteinExistence type="predicted"/>